<accession>A0ABU9S1N2</accession>
<dbReference type="EMBL" id="JAYMRV010000015">
    <property type="protein sequence ID" value="MEM5426235.1"/>
    <property type="molecule type" value="Genomic_DNA"/>
</dbReference>
<protein>
    <submittedName>
        <fullName evidence="1">Uncharacterized protein</fullName>
    </submittedName>
</protein>
<comment type="caution">
    <text evidence="1">The sequence shown here is derived from an EMBL/GenBank/DDBJ whole genome shotgun (WGS) entry which is preliminary data.</text>
</comment>
<reference evidence="1 2" key="1">
    <citation type="submission" date="2024-01" db="EMBL/GenBank/DDBJ databases">
        <title>The diversity of rhizobia nodulating Mimosa spp. in eleven states of Brazil covering several biomes is determined by host plant, location, and edaphic factors.</title>
        <authorList>
            <person name="Rouws L."/>
            <person name="Barauna A."/>
            <person name="Beukes C."/>
            <person name="De Faria S.M."/>
            <person name="Gross E."/>
            <person name="Dos Reis Junior F.B."/>
            <person name="Simon M."/>
            <person name="Maluk M."/>
            <person name="Odee D.W."/>
            <person name="Kenicer G."/>
            <person name="Young J.P.W."/>
            <person name="Reis V.M."/>
            <person name="Zilli J."/>
            <person name="James E.K."/>
        </authorList>
    </citation>
    <scope>NUCLEOTIDE SEQUENCE [LARGE SCALE GENOMIC DNA]</scope>
    <source>
        <strain evidence="1 2">JPY167</strain>
    </source>
</reference>
<organism evidence="1 2">
    <name type="scientific">Paraburkholderia ferrariae</name>
    <dbReference type="NCBI Taxonomy" id="386056"/>
    <lineage>
        <taxon>Bacteria</taxon>
        <taxon>Pseudomonadati</taxon>
        <taxon>Pseudomonadota</taxon>
        <taxon>Betaproteobacteria</taxon>
        <taxon>Burkholderiales</taxon>
        <taxon>Burkholderiaceae</taxon>
        <taxon>Paraburkholderia</taxon>
    </lineage>
</organism>
<name>A0ABU9S1N2_9BURK</name>
<evidence type="ECO:0000313" key="2">
    <source>
        <dbReference type="Proteomes" id="UP001489897"/>
    </source>
</evidence>
<sequence length="40" mass="4579">MDDWQADGHRIDQEADNFAANLLMPLGDFRKQILNTVDFG</sequence>
<evidence type="ECO:0000313" key="1">
    <source>
        <dbReference type="EMBL" id="MEM5426235.1"/>
    </source>
</evidence>
<keyword evidence="2" id="KW-1185">Reference proteome</keyword>
<proteinExistence type="predicted"/>
<gene>
    <name evidence="1" type="ORF">VSR73_35125</name>
</gene>
<dbReference type="Proteomes" id="UP001489897">
    <property type="component" value="Unassembled WGS sequence"/>
</dbReference>
<dbReference type="RefSeq" id="WP_342922253.1">
    <property type="nucleotide sequence ID" value="NZ_JAYMRV010000015.1"/>
</dbReference>